<proteinExistence type="inferred from homology"/>
<evidence type="ECO:0000256" key="4">
    <source>
        <dbReference type="ARBA" id="ARBA00022729"/>
    </source>
</evidence>
<evidence type="ECO:0000313" key="7">
    <source>
        <dbReference type="Proteomes" id="UP000198943"/>
    </source>
</evidence>
<reference evidence="7" key="1">
    <citation type="submission" date="2016-10" db="EMBL/GenBank/DDBJ databases">
        <authorList>
            <person name="Varghese N."/>
            <person name="Submissions S."/>
        </authorList>
    </citation>
    <scope>NUCLEOTIDE SEQUENCE [LARGE SCALE GENOMIC DNA]</scope>
    <source>
        <strain evidence="7">DSM 11005</strain>
    </source>
</reference>
<organism evidence="6 7">
    <name type="scientific">Succiniclasticum ruminis</name>
    <dbReference type="NCBI Taxonomy" id="40841"/>
    <lineage>
        <taxon>Bacteria</taxon>
        <taxon>Bacillati</taxon>
        <taxon>Bacillota</taxon>
        <taxon>Negativicutes</taxon>
        <taxon>Acidaminococcales</taxon>
        <taxon>Acidaminococcaceae</taxon>
        <taxon>Succiniclasticum</taxon>
    </lineage>
</organism>
<name>A0A1G6NME4_9FIRM</name>
<dbReference type="EMBL" id="FMYW01000015">
    <property type="protein sequence ID" value="SDC69162.1"/>
    <property type="molecule type" value="Genomic_DNA"/>
</dbReference>
<dbReference type="AlphaFoldDB" id="A0A1G6NME4"/>
<feature type="chain" id="PRO_5038959220" evidence="5">
    <location>
        <begin position="24"/>
        <end position="343"/>
    </location>
</feature>
<accession>A0A1G6NME4</accession>
<evidence type="ECO:0000256" key="5">
    <source>
        <dbReference type="SAM" id="SignalP"/>
    </source>
</evidence>
<evidence type="ECO:0000256" key="3">
    <source>
        <dbReference type="ARBA" id="ARBA00022448"/>
    </source>
</evidence>
<dbReference type="PANTHER" id="PTHR33376">
    <property type="match status" value="1"/>
</dbReference>
<evidence type="ECO:0000256" key="2">
    <source>
        <dbReference type="ARBA" id="ARBA00009023"/>
    </source>
</evidence>
<dbReference type="Proteomes" id="UP000198943">
    <property type="component" value="Unassembled WGS sequence"/>
</dbReference>
<gene>
    <name evidence="6" type="ORF">SAMN04487864_1156</name>
</gene>
<dbReference type="InterPro" id="IPR004682">
    <property type="entry name" value="TRAP_DctP"/>
</dbReference>
<dbReference type="GO" id="GO:0030288">
    <property type="term" value="C:outer membrane-bounded periplasmic space"/>
    <property type="evidence" value="ECO:0007669"/>
    <property type="project" value="InterPro"/>
</dbReference>
<dbReference type="SUPFAM" id="SSF53850">
    <property type="entry name" value="Periplasmic binding protein-like II"/>
    <property type="match status" value="1"/>
</dbReference>
<comment type="subcellular location">
    <subcellularLocation>
        <location evidence="1">Cell envelope</location>
    </subcellularLocation>
</comment>
<evidence type="ECO:0000256" key="1">
    <source>
        <dbReference type="ARBA" id="ARBA00004196"/>
    </source>
</evidence>
<dbReference type="Gene3D" id="3.40.190.170">
    <property type="entry name" value="Bacterial extracellular solute-binding protein, family 7"/>
    <property type="match status" value="1"/>
</dbReference>
<dbReference type="RefSeq" id="WP_256324819.1">
    <property type="nucleotide sequence ID" value="NZ_FMYW01000015.1"/>
</dbReference>
<dbReference type="NCBIfam" id="NF037995">
    <property type="entry name" value="TRAP_S1"/>
    <property type="match status" value="1"/>
</dbReference>
<protein>
    <submittedName>
        <fullName evidence="6">Tripartite ATP-independent transporter solute receptor, DctP family</fullName>
    </submittedName>
</protein>
<dbReference type="InterPro" id="IPR038404">
    <property type="entry name" value="TRAP_DctP_sf"/>
</dbReference>
<dbReference type="GO" id="GO:0055085">
    <property type="term" value="P:transmembrane transport"/>
    <property type="evidence" value="ECO:0007669"/>
    <property type="project" value="InterPro"/>
</dbReference>
<dbReference type="PANTHER" id="PTHR33376:SF4">
    <property type="entry name" value="SIALIC ACID-BINDING PERIPLASMIC PROTEIN SIAP"/>
    <property type="match status" value="1"/>
</dbReference>
<dbReference type="NCBIfam" id="TIGR00787">
    <property type="entry name" value="dctP"/>
    <property type="match status" value="1"/>
</dbReference>
<dbReference type="PIRSF" id="PIRSF006470">
    <property type="entry name" value="DctB"/>
    <property type="match status" value="1"/>
</dbReference>
<dbReference type="InterPro" id="IPR018389">
    <property type="entry name" value="DctP_fam"/>
</dbReference>
<dbReference type="Pfam" id="PF03480">
    <property type="entry name" value="DctP"/>
    <property type="match status" value="1"/>
</dbReference>
<sequence>MKSVKWFKAAAVASLALATICMAGCGGGGDKKPAAPAAGKKVEYKLAYALPANHPVAKGVETFISKVKDKTKGEVVITSFPAGQLYNDKTMNDAIMTGGVDMGLNTVGRWATIIPAMEVFDVPFVFPGYEKVDSAIDGGMGKILEDEMAKKHVKVVYWADYGFVQYANNKKPIKKPEDFKGLKIRGYSELASETIKALGASPVTMGAGEVYMALQRGTIDGQSSGAPAMRDRKMYEVTKFLTVTNHASPEFVVAMNDKSFAKMNETQQKAFMEAAKEVRDILRKNAKAEDLKGLEDLKAKGMEIYVVPENEIKAWQAATKPVWDIFTKHAGEQGKKILEMCTK</sequence>
<keyword evidence="3" id="KW-0813">Transport</keyword>
<keyword evidence="6" id="KW-0675">Receptor</keyword>
<feature type="signal peptide" evidence="5">
    <location>
        <begin position="1"/>
        <end position="23"/>
    </location>
</feature>
<comment type="similarity">
    <text evidence="2">Belongs to the bacterial solute-binding protein 7 family.</text>
</comment>
<keyword evidence="4 5" id="KW-0732">Signal</keyword>
<evidence type="ECO:0000313" key="6">
    <source>
        <dbReference type="EMBL" id="SDC69162.1"/>
    </source>
</evidence>
<keyword evidence="7" id="KW-1185">Reference proteome</keyword>